<gene>
    <name evidence="2" type="ORF">CEXT_377141</name>
</gene>
<dbReference type="Proteomes" id="UP001054945">
    <property type="component" value="Unassembled WGS sequence"/>
</dbReference>
<dbReference type="EMBL" id="BPLR01015450">
    <property type="protein sequence ID" value="GIY76225.1"/>
    <property type="molecule type" value="Genomic_DNA"/>
</dbReference>
<proteinExistence type="predicted"/>
<evidence type="ECO:0000313" key="2">
    <source>
        <dbReference type="EMBL" id="GIY76225.1"/>
    </source>
</evidence>
<keyword evidence="3" id="KW-1185">Reference proteome</keyword>
<reference evidence="2 3" key="1">
    <citation type="submission" date="2021-06" db="EMBL/GenBank/DDBJ databases">
        <title>Caerostris extrusa draft genome.</title>
        <authorList>
            <person name="Kono N."/>
            <person name="Arakawa K."/>
        </authorList>
    </citation>
    <scope>NUCLEOTIDE SEQUENCE [LARGE SCALE GENOMIC DNA]</scope>
</reference>
<sequence>MTFDETCPCLDTKREAFSSVSHANQLLRNRRKGKPSPEANHYFGYGTGRGPRTNRIRPSGYLMLVKTQNGGLLGSHAGSECMTHTVTN</sequence>
<name>A0AAV4W0F8_CAEEX</name>
<organism evidence="2 3">
    <name type="scientific">Caerostris extrusa</name>
    <name type="common">Bark spider</name>
    <name type="synonym">Caerostris bankana</name>
    <dbReference type="NCBI Taxonomy" id="172846"/>
    <lineage>
        <taxon>Eukaryota</taxon>
        <taxon>Metazoa</taxon>
        <taxon>Ecdysozoa</taxon>
        <taxon>Arthropoda</taxon>
        <taxon>Chelicerata</taxon>
        <taxon>Arachnida</taxon>
        <taxon>Araneae</taxon>
        <taxon>Araneomorphae</taxon>
        <taxon>Entelegynae</taxon>
        <taxon>Araneoidea</taxon>
        <taxon>Araneidae</taxon>
        <taxon>Caerostris</taxon>
    </lineage>
</organism>
<feature type="region of interest" description="Disordered" evidence="1">
    <location>
        <begin position="27"/>
        <end position="54"/>
    </location>
</feature>
<evidence type="ECO:0000256" key="1">
    <source>
        <dbReference type="SAM" id="MobiDB-lite"/>
    </source>
</evidence>
<protein>
    <submittedName>
        <fullName evidence="2">Uncharacterized protein</fullName>
    </submittedName>
</protein>
<evidence type="ECO:0000313" key="3">
    <source>
        <dbReference type="Proteomes" id="UP001054945"/>
    </source>
</evidence>
<comment type="caution">
    <text evidence="2">The sequence shown here is derived from an EMBL/GenBank/DDBJ whole genome shotgun (WGS) entry which is preliminary data.</text>
</comment>
<dbReference type="AlphaFoldDB" id="A0AAV4W0F8"/>
<accession>A0AAV4W0F8</accession>